<gene>
    <name evidence="2" type="primary">VWA7</name>
</gene>
<evidence type="ECO:0000259" key="1">
    <source>
        <dbReference type="PROSITE" id="PS50878"/>
    </source>
</evidence>
<reference evidence="2" key="2">
    <citation type="submission" date="2025-08" db="UniProtKB">
        <authorList>
            <consortium name="Ensembl"/>
        </authorList>
    </citation>
    <scope>IDENTIFICATION</scope>
</reference>
<dbReference type="PANTHER" id="PTHR33332">
    <property type="entry name" value="REVERSE TRANSCRIPTASE DOMAIN-CONTAINING PROTEIN"/>
    <property type="match status" value="1"/>
</dbReference>
<dbReference type="GO" id="GO:0003824">
    <property type="term" value="F:catalytic activity"/>
    <property type="evidence" value="ECO:0007669"/>
    <property type="project" value="InterPro"/>
</dbReference>
<dbReference type="InterPro" id="IPR043502">
    <property type="entry name" value="DNA/RNA_pol_sf"/>
</dbReference>
<keyword evidence="3" id="KW-1185">Reference proteome</keyword>
<dbReference type="GeneTree" id="ENSGT01040000240375"/>
<dbReference type="InterPro" id="IPR036691">
    <property type="entry name" value="Endo/exonu/phosph_ase_sf"/>
</dbReference>
<accession>A0AAR2KZX5</accession>
<reference evidence="2" key="3">
    <citation type="submission" date="2025-09" db="UniProtKB">
        <authorList>
            <consortium name="Ensembl"/>
        </authorList>
    </citation>
    <scope>IDENTIFICATION</scope>
</reference>
<sequence length="928" mass="102488">MHFSIPVLVSQSHTRRNHYWRKRETSNLTYPPLVTHGPIVVAGGLWNCQSAVQKVDYITSLASSQSLDFLALTETWITPENSATPAALSSAFSFSHSARRIGRGGGTGLLLSKHWRFTPLSFPQLVISTFEFHAVTVYFPSKFHILVVYCPPSALGHFIEELDTLLYLFPVGETPLILLGDFNLPLEKLQSSYLLPLLSSFDLTLNQSPPTHRAGNVLDLVFTRPTSATDLVVTPLTCSDHYFLSFSLSLPTFPTSSHTTTTCRNLHSISPSNLASCITSTLPSPDSFSSLSVESATDTLLSSISSSLDHLCPVSSRPLRSSPPAPWLTEALRIDRRALRLAEKRWKKSRLTADLLSYQTLLSKFSKEVTAAKSSFYREKLEASAADPRKLFSIFSSLLNPPPPPSPISLTANDFASFFKEKVNKICDSFSLTPTTVCHHSLSPKTLTCFSSLSNEEVHKLLISCNPTTCPLDPIPSTLLRSISHELLPFISSIINSSLSSGMVPSSFKAARVVPILKKPSLDGTDINNYRPVSLLSFLSKILERAVYNQLSVFLSKNQLQDPNQSGFKPAHSTETALIAVSEKLHAARSAGLSSVLILLDLSAAFDTVNHKILLSILSGLGISGTAWKWFESYLEGRCYQVTWRGSTSTPCNLSTGVPQCSVLGPLLFSLYTRSLGHVISSHGFSYHCYADDTQLILSFPPNDTQVSTRIAASLADVASWMTTHHLKLNPSKTEMLYIPGSSGIRCDLSIPFENTLITPSTEARSLGVVVDDQLSFMAHVANLTRSCRFLLYNIRRIRPFLSREATQVLVQSLVISRLDYCNSLLAGLPMRTIRPLQLIQNPAARLVFNLPKFSHVTPLLRSLHWLPVAARIRYKTLMLAYKAKNGPAPSYVRSMVKARSLPRDLRASSTARLDPPSCRSYEEWRSL</sequence>
<evidence type="ECO:0000313" key="3">
    <source>
        <dbReference type="Proteomes" id="UP001501920"/>
    </source>
</evidence>
<dbReference type="InterPro" id="IPR000477">
    <property type="entry name" value="RT_dom"/>
</dbReference>
<organism evidence="2 3">
    <name type="scientific">Pygocentrus nattereri</name>
    <name type="common">Red-bellied piranha</name>
    <dbReference type="NCBI Taxonomy" id="42514"/>
    <lineage>
        <taxon>Eukaryota</taxon>
        <taxon>Metazoa</taxon>
        <taxon>Chordata</taxon>
        <taxon>Craniata</taxon>
        <taxon>Vertebrata</taxon>
        <taxon>Euteleostomi</taxon>
        <taxon>Actinopterygii</taxon>
        <taxon>Neopterygii</taxon>
        <taxon>Teleostei</taxon>
        <taxon>Ostariophysi</taxon>
        <taxon>Characiformes</taxon>
        <taxon>Characoidei</taxon>
        <taxon>Pygocentrus</taxon>
    </lineage>
</organism>
<dbReference type="SUPFAM" id="SSF56219">
    <property type="entry name" value="DNase I-like"/>
    <property type="match status" value="1"/>
</dbReference>
<proteinExistence type="predicted"/>
<dbReference type="Proteomes" id="UP001501920">
    <property type="component" value="Chromosome 11"/>
</dbReference>
<evidence type="ECO:0000313" key="2">
    <source>
        <dbReference type="Ensembl" id="ENSPNAP00000067927.1"/>
    </source>
</evidence>
<dbReference type="SUPFAM" id="SSF56672">
    <property type="entry name" value="DNA/RNA polymerases"/>
    <property type="match status" value="1"/>
</dbReference>
<dbReference type="Pfam" id="PF03372">
    <property type="entry name" value="Exo_endo_phos"/>
    <property type="match status" value="1"/>
</dbReference>
<dbReference type="Pfam" id="PF00078">
    <property type="entry name" value="RVT_1"/>
    <property type="match status" value="1"/>
</dbReference>
<protein>
    <recommendedName>
        <fullName evidence="1">Reverse transcriptase domain-containing protein</fullName>
    </recommendedName>
</protein>
<dbReference type="Gene3D" id="3.60.10.10">
    <property type="entry name" value="Endonuclease/exonuclease/phosphatase"/>
    <property type="match status" value="1"/>
</dbReference>
<reference evidence="2 3" key="1">
    <citation type="submission" date="2020-10" db="EMBL/GenBank/DDBJ databases">
        <title>Pygocentrus nattereri (red-bellied piranha) genome, fPygNat1, primary haplotype.</title>
        <authorList>
            <person name="Myers G."/>
            <person name="Meyer A."/>
            <person name="Karagic N."/>
            <person name="Pippel M."/>
            <person name="Winkler S."/>
            <person name="Tracey A."/>
            <person name="Wood J."/>
            <person name="Formenti G."/>
            <person name="Howe K."/>
            <person name="Fedrigo O."/>
            <person name="Jarvis E.D."/>
        </authorList>
    </citation>
    <scope>NUCLEOTIDE SEQUENCE [LARGE SCALE GENOMIC DNA]</scope>
</reference>
<feature type="domain" description="Reverse transcriptase" evidence="1">
    <location>
        <begin position="497"/>
        <end position="771"/>
    </location>
</feature>
<name>A0AAR2KZX5_PYGNA</name>
<dbReference type="PROSITE" id="PS50878">
    <property type="entry name" value="RT_POL"/>
    <property type="match status" value="1"/>
</dbReference>
<dbReference type="CDD" id="cd01650">
    <property type="entry name" value="RT_nLTR_like"/>
    <property type="match status" value="1"/>
</dbReference>
<dbReference type="InterPro" id="IPR005135">
    <property type="entry name" value="Endo/exonuclease/phosphatase"/>
</dbReference>
<dbReference type="AlphaFoldDB" id="A0AAR2KZX5"/>
<dbReference type="Ensembl" id="ENSPNAT00000066727.1">
    <property type="protein sequence ID" value="ENSPNAP00000067927.1"/>
    <property type="gene ID" value="ENSPNAG00000037064.1"/>
</dbReference>